<gene>
    <name evidence="1" type="ORF">TCZZUYSU_CDS0073</name>
</gene>
<reference evidence="1" key="1">
    <citation type="submission" date="2024-05" db="EMBL/GenBank/DDBJ databases">
        <authorList>
            <person name="Mugo M.M."/>
            <person name="Musyoki A.M."/>
            <person name="Makumi A.M."/>
            <person name="Mutai I."/>
            <person name="Drechsel O."/>
            <person name="Kering K.K."/>
            <person name="Muturi P."/>
            <person name="Mbae C.K."/>
            <person name="Kariuki S.M."/>
        </authorList>
    </citation>
    <scope>NUCLEOTIDE SEQUENCE</scope>
</reference>
<proteinExistence type="predicted"/>
<name>A0AAU8GH53_9CAUD</name>
<accession>A0AAU8GH53</accession>
<protein>
    <submittedName>
        <fullName evidence="1">Uncharacterized protein</fullName>
    </submittedName>
</protein>
<sequence>MTPQQKHFLKGLLDKEIEFAKEIEECSPLPEDRKDACRDYEMMESIKEVLGL</sequence>
<organism evidence="1">
    <name type="scientific">Salmonella phage vB_SEnST11_KE25</name>
    <dbReference type="NCBI Taxonomy" id="3161176"/>
    <lineage>
        <taxon>Viruses</taxon>
        <taxon>Duplodnaviria</taxon>
        <taxon>Heunggongvirae</taxon>
        <taxon>Uroviricota</taxon>
        <taxon>Caudoviricetes</taxon>
        <taxon>Rosemountvirus</taxon>
    </lineage>
</organism>
<dbReference type="EMBL" id="PP856724">
    <property type="protein sequence ID" value="XCH40844.1"/>
    <property type="molecule type" value="Genomic_DNA"/>
</dbReference>
<evidence type="ECO:0000313" key="1">
    <source>
        <dbReference type="EMBL" id="XCH40844.1"/>
    </source>
</evidence>